<feature type="chain" id="PRO_5025556232" evidence="6">
    <location>
        <begin position="17"/>
        <end position="140"/>
    </location>
</feature>
<gene>
    <name evidence="7" type="ORF">GH714_028639</name>
</gene>
<dbReference type="GO" id="GO:0009734">
    <property type="term" value="P:auxin-activated signaling pathway"/>
    <property type="evidence" value="ECO:0007669"/>
    <property type="project" value="InterPro"/>
</dbReference>
<dbReference type="GO" id="GO:0016020">
    <property type="term" value="C:membrane"/>
    <property type="evidence" value="ECO:0007669"/>
    <property type="project" value="UniProtKB-SubCell"/>
</dbReference>
<evidence type="ECO:0000256" key="4">
    <source>
        <dbReference type="ARBA" id="ARBA00022989"/>
    </source>
</evidence>
<sequence>MIVGLVVFTIFAFVVTNESAGKALSGRGFKDHRLGDYSHWLQNHFVKGKKWDVLKSCLIEAKVCKAFTDDNKQNDFLEQKFSPTQGVAASRRRSVDFIIGMEQRGRWRLLAPAVDDSDCKAWSADPKQLCYNCNSCKAGF</sequence>
<evidence type="ECO:0000256" key="5">
    <source>
        <dbReference type="ARBA" id="ARBA00023136"/>
    </source>
</evidence>
<dbReference type="InterPro" id="IPR044991">
    <property type="entry name" value="TET_plant"/>
</dbReference>
<dbReference type="Proteomes" id="UP000467840">
    <property type="component" value="Chromosome 1"/>
</dbReference>
<name>A0A6A6LFT7_HEVBR</name>
<proteinExistence type="inferred from homology"/>
<keyword evidence="4" id="KW-1133">Transmembrane helix</keyword>
<comment type="similarity">
    <text evidence="2">Belongs to the tetraspanin (TM4SF) family.</text>
</comment>
<dbReference type="PANTHER" id="PTHR32191">
    <property type="entry name" value="TETRASPANIN-8-RELATED"/>
    <property type="match status" value="1"/>
</dbReference>
<comment type="subcellular location">
    <subcellularLocation>
        <location evidence="1">Membrane</location>
    </subcellularLocation>
</comment>
<dbReference type="AlphaFoldDB" id="A0A6A6LFT7"/>
<organism evidence="7 8">
    <name type="scientific">Hevea brasiliensis</name>
    <name type="common">Para rubber tree</name>
    <name type="synonym">Siphonia brasiliensis</name>
    <dbReference type="NCBI Taxonomy" id="3981"/>
    <lineage>
        <taxon>Eukaryota</taxon>
        <taxon>Viridiplantae</taxon>
        <taxon>Streptophyta</taxon>
        <taxon>Embryophyta</taxon>
        <taxon>Tracheophyta</taxon>
        <taxon>Spermatophyta</taxon>
        <taxon>Magnoliopsida</taxon>
        <taxon>eudicotyledons</taxon>
        <taxon>Gunneridae</taxon>
        <taxon>Pentapetalae</taxon>
        <taxon>rosids</taxon>
        <taxon>fabids</taxon>
        <taxon>Malpighiales</taxon>
        <taxon>Euphorbiaceae</taxon>
        <taxon>Crotonoideae</taxon>
        <taxon>Micrandreae</taxon>
        <taxon>Hevea</taxon>
    </lineage>
</organism>
<evidence type="ECO:0000313" key="7">
    <source>
        <dbReference type="EMBL" id="KAF2298886.1"/>
    </source>
</evidence>
<dbReference type="EMBL" id="JAAGAX010000011">
    <property type="protein sequence ID" value="KAF2298886.1"/>
    <property type="molecule type" value="Genomic_DNA"/>
</dbReference>
<evidence type="ECO:0000256" key="6">
    <source>
        <dbReference type="SAM" id="SignalP"/>
    </source>
</evidence>
<keyword evidence="6" id="KW-0732">Signal</keyword>
<evidence type="ECO:0000313" key="8">
    <source>
        <dbReference type="Proteomes" id="UP000467840"/>
    </source>
</evidence>
<feature type="signal peptide" evidence="6">
    <location>
        <begin position="1"/>
        <end position="16"/>
    </location>
</feature>
<keyword evidence="5" id="KW-0472">Membrane</keyword>
<evidence type="ECO:0000256" key="1">
    <source>
        <dbReference type="ARBA" id="ARBA00004370"/>
    </source>
</evidence>
<accession>A0A6A6LFT7</accession>
<evidence type="ECO:0000256" key="3">
    <source>
        <dbReference type="ARBA" id="ARBA00022692"/>
    </source>
</evidence>
<reference evidence="7 8" key="1">
    <citation type="journal article" date="2020" name="Mol. Plant">
        <title>The Chromosome-Based Rubber Tree Genome Provides New Insights into Spurge Genome Evolution and Rubber Biosynthesis.</title>
        <authorList>
            <person name="Liu J."/>
            <person name="Shi C."/>
            <person name="Shi C.C."/>
            <person name="Li W."/>
            <person name="Zhang Q.J."/>
            <person name="Zhang Y."/>
            <person name="Li K."/>
            <person name="Lu H.F."/>
            <person name="Shi C."/>
            <person name="Zhu S.T."/>
            <person name="Xiao Z.Y."/>
            <person name="Nan H."/>
            <person name="Yue Y."/>
            <person name="Zhu X.G."/>
            <person name="Wu Y."/>
            <person name="Hong X.N."/>
            <person name="Fan G.Y."/>
            <person name="Tong Y."/>
            <person name="Zhang D."/>
            <person name="Mao C.L."/>
            <person name="Liu Y.L."/>
            <person name="Hao S.J."/>
            <person name="Liu W.Q."/>
            <person name="Lv M.Q."/>
            <person name="Zhang H.B."/>
            <person name="Liu Y."/>
            <person name="Hu-Tang G.R."/>
            <person name="Wang J.P."/>
            <person name="Wang J.H."/>
            <person name="Sun Y.H."/>
            <person name="Ni S.B."/>
            <person name="Chen W.B."/>
            <person name="Zhang X.C."/>
            <person name="Jiao Y.N."/>
            <person name="Eichler E.E."/>
            <person name="Li G.H."/>
            <person name="Liu X."/>
            <person name="Gao L.Z."/>
        </authorList>
    </citation>
    <scope>NUCLEOTIDE SEQUENCE [LARGE SCALE GENOMIC DNA]</scope>
    <source>
        <strain evidence="8">cv. GT1</strain>
        <tissue evidence="7">Leaf</tissue>
    </source>
</reference>
<comment type="caution">
    <text evidence="7">The sequence shown here is derived from an EMBL/GenBank/DDBJ whole genome shotgun (WGS) entry which is preliminary data.</text>
</comment>
<keyword evidence="3" id="KW-0812">Transmembrane</keyword>
<protein>
    <submittedName>
        <fullName evidence="7">Uncharacterized protein</fullName>
    </submittedName>
</protein>
<keyword evidence="8" id="KW-1185">Reference proteome</keyword>
<evidence type="ECO:0000256" key="2">
    <source>
        <dbReference type="ARBA" id="ARBA00006840"/>
    </source>
</evidence>